<dbReference type="Gene3D" id="3.20.20.190">
    <property type="entry name" value="Phosphatidylinositol (PI) phosphodiesterase"/>
    <property type="match status" value="1"/>
</dbReference>
<sequence length="338" mass="37426">MQRAMQVFGVLAMAVITSSGAFAQKVVVAHRGASGYLPEHTLEAKAMAYAMGADYIEQDVVMTKDDQLIVIHDITLDRTTDVAEKFPGRARADGKHYAIDFTLAEIRQLAASEGARVVEGERVQGYAARFPMNTSSFRIATLAEELELIQGMNKSTGRDVGIYPEIKSPEFHLAEGKDLGRAVVAELKAYGYASKEQKVFLQTFSWEEVKRLRDEILPEAGIDLNLVMLVGDDEEYQWMFNESGMQEVGRYADGFGPDKSLLIAPDSTPGNLRISNLVALAHANGMQVHPYTFRADEGQVAEWAGSFEDMLDAFFFEAGIDGAFTDFPDRAVNFLRDR</sequence>
<dbReference type="PANTHER" id="PTHR43620:SF7">
    <property type="entry name" value="GLYCEROPHOSPHODIESTER PHOSPHODIESTERASE GDPD5-RELATED"/>
    <property type="match status" value="1"/>
</dbReference>
<dbReference type="Proteomes" id="UP000051547">
    <property type="component" value="Unassembled WGS sequence"/>
</dbReference>
<dbReference type="AlphaFoldDB" id="A0A0R2T9Q6"/>
<evidence type="ECO:0000256" key="2">
    <source>
        <dbReference type="ARBA" id="ARBA00012247"/>
    </source>
</evidence>
<feature type="domain" description="GP-PDE" evidence="8">
    <location>
        <begin position="25"/>
        <end position="335"/>
    </location>
</feature>
<evidence type="ECO:0000259" key="8">
    <source>
        <dbReference type="PROSITE" id="PS51704"/>
    </source>
</evidence>
<gene>
    <name evidence="9" type="primary">glpQ</name>
    <name evidence="9" type="ORF">ABR72_11045</name>
</gene>
<dbReference type="GO" id="GO:0006071">
    <property type="term" value="P:glycerol metabolic process"/>
    <property type="evidence" value="ECO:0007669"/>
    <property type="project" value="UniProtKB-KW"/>
</dbReference>
<dbReference type="GO" id="GO:0008889">
    <property type="term" value="F:glycerophosphodiester phosphodiesterase activity"/>
    <property type="evidence" value="ECO:0007669"/>
    <property type="project" value="UniProtKB-EC"/>
</dbReference>
<dbReference type="PANTHER" id="PTHR43620">
    <property type="entry name" value="GLYCEROPHOSPHORYL DIESTER PHOSPHODIESTERASE"/>
    <property type="match status" value="1"/>
</dbReference>
<dbReference type="FunFam" id="3.20.20.190:FF:000009">
    <property type="entry name" value="Glycerophosphodiester phosphodiesterase, periplasmic"/>
    <property type="match status" value="1"/>
</dbReference>
<evidence type="ECO:0000313" key="9">
    <source>
        <dbReference type="EMBL" id="KRO83764.1"/>
    </source>
</evidence>
<dbReference type="SUPFAM" id="SSF51695">
    <property type="entry name" value="PLC-like phosphodiesterases"/>
    <property type="match status" value="1"/>
</dbReference>
<evidence type="ECO:0000256" key="5">
    <source>
        <dbReference type="ARBA" id="ARBA00022801"/>
    </source>
</evidence>
<name>A0A0R2T9Q6_9GAMM</name>
<keyword evidence="4" id="KW-0319">Glycerol metabolism</keyword>
<dbReference type="EC" id="3.1.4.46" evidence="2"/>
<evidence type="ECO:0000256" key="6">
    <source>
        <dbReference type="ARBA" id="ARBA00047512"/>
    </source>
</evidence>
<keyword evidence="3 7" id="KW-0732">Signal</keyword>
<organism evidence="9 10">
    <name type="scientific">OM182 bacterium BACL3 MAG-120920-bin41</name>
    <dbReference type="NCBI Taxonomy" id="1655580"/>
    <lineage>
        <taxon>Bacteria</taxon>
        <taxon>Pseudomonadati</taxon>
        <taxon>Pseudomonadota</taxon>
        <taxon>Gammaproteobacteria</taxon>
        <taxon>OMG group</taxon>
        <taxon>OM182 clade</taxon>
    </lineage>
</organism>
<feature type="chain" id="PRO_5006424539" description="glycerophosphodiester phosphodiesterase" evidence="7">
    <location>
        <begin position="24"/>
        <end position="338"/>
    </location>
</feature>
<evidence type="ECO:0000256" key="4">
    <source>
        <dbReference type="ARBA" id="ARBA00022798"/>
    </source>
</evidence>
<proteinExistence type="inferred from homology"/>
<dbReference type="InterPro" id="IPR017946">
    <property type="entry name" value="PLC-like_Pdiesterase_TIM-brl"/>
</dbReference>
<accession>A0A0R2T9Q6</accession>
<evidence type="ECO:0000256" key="1">
    <source>
        <dbReference type="ARBA" id="ARBA00007277"/>
    </source>
</evidence>
<evidence type="ECO:0000256" key="7">
    <source>
        <dbReference type="SAM" id="SignalP"/>
    </source>
</evidence>
<keyword evidence="5 9" id="KW-0378">Hydrolase</keyword>
<dbReference type="InterPro" id="IPR030395">
    <property type="entry name" value="GP_PDE_dom"/>
</dbReference>
<comment type="catalytic activity">
    <reaction evidence="6">
        <text>a sn-glycero-3-phosphodiester + H2O = an alcohol + sn-glycerol 3-phosphate + H(+)</text>
        <dbReference type="Rhea" id="RHEA:12969"/>
        <dbReference type="ChEBI" id="CHEBI:15377"/>
        <dbReference type="ChEBI" id="CHEBI:15378"/>
        <dbReference type="ChEBI" id="CHEBI:30879"/>
        <dbReference type="ChEBI" id="CHEBI:57597"/>
        <dbReference type="ChEBI" id="CHEBI:83408"/>
        <dbReference type="EC" id="3.1.4.46"/>
    </reaction>
</comment>
<dbReference type="NCBIfam" id="NF008354">
    <property type="entry name" value="PRK11143.1"/>
    <property type="match status" value="1"/>
</dbReference>
<reference evidence="9 10" key="1">
    <citation type="submission" date="2015-10" db="EMBL/GenBank/DDBJ databases">
        <title>Metagenome-Assembled Genomes uncover a global brackish microbiome.</title>
        <authorList>
            <person name="Hugerth L.W."/>
            <person name="Larsson J."/>
            <person name="Alneberg J."/>
            <person name="Lindh M.V."/>
            <person name="Legrand C."/>
            <person name="Pinhassi J."/>
            <person name="Andersson A.F."/>
        </authorList>
    </citation>
    <scope>NUCLEOTIDE SEQUENCE [LARGE SCALE GENOMIC DNA]</scope>
    <source>
        <strain evidence="9">BACL4 MAG-120920-bin41</strain>
    </source>
</reference>
<dbReference type="GO" id="GO:0006629">
    <property type="term" value="P:lipid metabolic process"/>
    <property type="evidence" value="ECO:0007669"/>
    <property type="project" value="InterPro"/>
</dbReference>
<dbReference type="CDD" id="cd08600">
    <property type="entry name" value="GDPD_EcGlpQ_like"/>
    <property type="match status" value="1"/>
</dbReference>
<evidence type="ECO:0000256" key="3">
    <source>
        <dbReference type="ARBA" id="ARBA00022729"/>
    </source>
</evidence>
<feature type="signal peptide" evidence="7">
    <location>
        <begin position="1"/>
        <end position="23"/>
    </location>
</feature>
<dbReference type="PROSITE" id="PS51704">
    <property type="entry name" value="GP_PDE"/>
    <property type="match status" value="1"/>
</dbReference>
<evidence type="ECO:0000313" key="10">
    <source>
        <dbReference type="Proteomes" id="UP000051547"/>
    </source>
</evidence>
<comment type="caution">
    <text evidence="9">The sequence shown here is derived from an EMBL/GenBank/DDBJ whole genome shotgun (WGS) entry which is preliminary data.</text>
</comment>
<comment type="similarity">
    <text evidence="1">Belongs to the glycerophosphoryl diester phosphodiesterase family.</text>
</comment>
<dbReference type="EMBL" id="LIBE01000201">
    <property type="protein sequence ID" value="KRO83764.1"/>
    <property type="molecule type" value="Genomic_DNA"/>
</dbReference>
<dbReference type="GO" id="GO:0042597">
    <property type="term" value="C:periplasmic space"/>
    <property type="evidence" value="ECO:0007669"/>
    <property type="project" value="TreeGrafter"/>
</dbReference>
<protein>
    <recommendedName>
        <fullName evidence="2">glycerophosphodiester phosphodiesterase</fullName>
        <ecNumber evidence="2">3.1.4.46</ecNumber>
    </recommendedName>
</protein>
<dbReference type="Pfam" id="PF03009">
    <property type="entry name" value="GDPD"/>
    <property type="match status" value="1"/>
</dbReference>